<evidence type="ECO:0000256" key="1">
    <source>
        <dbReference type="ARBA" id="ARBA00022737"/>
    </source>
</evidence>
<feature type="repeat" description="ANK" evidence="3">
    <location>
        <begin position="294"/>
        <end position="329"/>
    </location>
</feature>
<feature type="domain" description="F-box" evidence="4">
    <location>
        <begin position="3"/>
        <end position="47"/>
    </location>
</feature>
<dbReference type="Gene3D" id="1.25.40.20">
    <property type="entry name" value="Ankyrin repeat-containing domain"/>
    <property type="match status" value="3"/>
</dbReference>
<dbReference type="PROSITE" id="PS50297">
    <property type="entry name" value="ANK_REP_REGION"/>
    <property type="match status" value="4"/>
</dbReference>
<protein>
    <recommendedName>
        <fullName evidence="4">F-box domain-containing protein</fullName>
    </recommendedName>
</protein>
<feature type="repeat" description="ANK" evidence="3">
    <location>
        <begin position="470"/>
        <end position="509"/>
    </location>
</feature>
<dbReference type="PRINTS" id="PR01415">
    <property type="entry name" value="ANKYRIN"/>
</dbReference>
<feature type="repeat" description="ANK" evidence="3">
    <location>
        <begin position="224"/>
        <end position="260"/>
    </location>
</feature>
<dbReference type="InterPro" id="IPR036770">
    <property type="entry name" value="Ankyrin_rpt-contain_sf"/>
</dbReference>
<dbReference type="PANTHER" id="PTHR24198:SF165">
    <property type="entry name" value="ANKYRIN REPEAT-CONTAINING PROTEIN-RELATED"/>
    <property type="match status" value="1"/>
</dbReference>
<dbReference type="OrthoDB" id="366390at2759"/>
<comment type="caution">
    <text evidence="5">The sequence shown here is derived from an EMBL/GenBank/DDBJ whole genome shotgun (WGS) entry which is preliminary data.</text>
</comment>
<keyword evidence="6" id="KW-1185">Reference proteome</keyword>
<keyword evidence="2 3" id="KW-0040">ANK repeat</keyword>
<dbReference type="PROSITE" id="PS50088">
    <property type="entry name" value="ANK_REPEAT"/>
    <property type="match status" value="8"/>
</dbReference>
<dbReference type="Proteomes" id="UP001149165">
    <property type="component" value="Unassembled WGS sequence"/>
</dbReference>
<feature type="repeat" description="ANK" evidence="3">
    <location>
        <begin position="157"/>
        <end position="189"/>
    </location>
</feature>
<feature type="repeat" description="ANK" evidence="3">
    <location>
        <begin position="437"/>
        <end position="469"/>
    </location>
</feature>
<dbReference type="Pfam" id="PF12937">
    <property type="entry name" value="F-box-like"/>
    <property type="match status" value="1"/>
</dbReference>
<evidence type="ECO:0000259" key="4">
    <source>
        <dbReference type="Pfam" id="PF12937"/>
    </source>
</evidence>
<dbReference type="SMART" id="SM00248">
    <property type="entry name" value="ANK"/>
    <property type="match status" value="13"/>
</dbReference>
<feature type="repeat" description="ANK" evidence="3">
    <location>
        <begin position="400"/>
        <end position="436"/>
    </location>
</feature>
<dbReference type="SUPFAM" id="SSF48403">
    <property type="entry name" value="Ankyrin repeat"/>
    <property type="match status" value="2"/>
</dbReference>
<proteinExistence type="predicted"/>
<dbReference type="InterPro" id="IPR002110">
    <property type="entry name" value="Ankyrin_rpt"/>
</dbReference>
<keyword evidence="1" id="KW-0677">Repeat</keyword>
<evidence type="ECO:0000256" key="2">
    <source>
        <dbReference type="ARBA" id="ARBA00023043"/>
    </source>
</evidence>
<dbReference type="AlphaFoldDB" id="A0A9W9F4A1"/>
<feature type="repeat" description="ANK" evidence="3">
    <location>
        <begin position="191"/>
        <end position="223"/>
    </location>
</feature>
<name>A0A9W9F4A1_9EURO</name>
<dbReference type="Pfam" id="PF00023">
    <property type="entry name" value="Ank"/>
    <property type="match status" value="1"/>
</dbReference>
<sequence>MSFSALPHELLLQIVSNLYRIQDIYHLMLVNRALHNLLVPELYERHTLDRHGRVLLKYVAEGNKSGIRVMLSKGADINYRPWDPRTNPALQVAIDNGKLVLVKFLLEKGARPNFVITHPQYKRRPLDSSVRDFPPNYLHMMILLLDHGADPNFPNYNGKTPFFTSVELGHFAKMEMLLARGADLKFRASSDGSTVLHEAIRSFRPEMAQFLIEKGHEINCVDNQNRSPLMLAVRYREGYSSYHVTQTLLAAGADVNFTTPDGRNALLEAASCGTKDMVQFLIDHGADLGFIGPNGRNVLYEATHNHKERVIPILNLLLQSGLDVDPRDNKQFTPLLYYVYRSTSEWNREILQTLLDFGALITASDEQQASAVHYAARHKLPSLIQWLAERKASVIASDNNGETPIFWALTAKNPERTLAAVDELLRQGADGNHVNAVGQTPLCIAAHIWSSTLTHNFLACGADVNHRDNNGLTPLHWFAANRDIPGNEEPFHVLQLLLSHGADVNARTGAGESALDMIKDRYASLPITRMCNALIAAGARHSQHSVPNQH</sequence>
<organism evidence="5 6">
    <name type="scientific">Penicillium angulare</name>
    <dbReference type="NCBI Taxonomy" id="116970"/>
    <lineage>
        <taxon>Eukaryota</taxon>
        <taxon>Fungi</taxon>
        <taxon>Dikarya</taxon>
        <taxon>Ascomycota</taxon>
        <taxon>Pezizomycotina</taxon>
        <taxon>Eurotiomycetes</taxon>
        <taxon>Eurotiomycetidae</taxon>
        <taxon>Eurotiales</taxon>
        <taxon>Aspergillaceae</taxon>
        <taxon>Penicillium</taxon>
    </lineage>
</organism>
<dbReference type="PANTHER" id="PTHR24198">
    <property type="entry name" value="ANKYRIN REPEAT AND PROTEIN KINASE DOMAIN-CONTAINING PROTEIN"/>
    <property type="match status" value="1"/>
</dbReference>
<evidence type="ECO:0000313" key="5">
    <source>
        <dbReference type="EMBL" id="KAJ5093259.1"/>
    </source>
</evidence>
<dbReference type="InterPro" id="IPR001810">
    <property type="entry name" value="F-box_dom"/>
</dbReference>
<gene>
    <name evidence="5" type="ORF">N7456_009120</name>
</gene>
<dbReference type="SUPFAM" id="SSF81383">
    <property type="entry name" value="F-box domain"/>
    <property type="match status" value="1"/>
</dbReference>
<reference evidence="5" key="1">
    <citation type="submission" date="2022-11" db="EMBL/GenBank/DDBJ databases">
        <authorList>
            <person name="Petersen C."/>
        </authorList>
    </citation>
    <scope>NUCLEOTIDE SEQUENCE</scope>
    <source>
        <strain evidence="5">IBT 30069</strain>
    </source>
</reference>
<dbReference type="Pfam" id="PF12796">
    <property type="entry name" value="Ank_2"/>
    <property type="match status" value="2"/>
</dbReference>
<evidence type="ECO:0000313" key="6">
    <source>
        <dbReference type="Proteomes" id="UP001149165"/>
    </source>
</evidence>
<reference evidence="5" key="2">
    <citation type="journal article" date="2023" name="IMA Fungus">
        <title>Comparative genomic study of the Penicillium genus elucidates a diverse pangenome and 15 lateral gene transfer events.</title>
        <authorList>
            <person name="Petersen C."/>
            <person name="Sorensen T."/>
            <person name="Nielsen M.R."/>
            <person name="Sondergaard T.E."/>
            <person name="Sorensen J.L."/>
            <person name="Fitzpatrick D.A."/>
            <person name="Frisvad J.C."/>
            <person name="Nielsen K.L."/>
        </authorList>
    </citation>
    <scope>NUCLEOTIDE SEQUENCE</scope>
    <source>
        <strain evidence="5">IBT 30069</strain>
    </source>
</reference>
<feature type="repeat" description="ANK" evidence="3">
    <location>
        <begin position="261"/>
        <end position="293"/>
    </location>
</feature>
<evidence type="ECO:0000256" key="3">
    <source>
        <dbReference type="PROSITE-ProRule" id="PRU00023"/>
    </source>
</evidence>
<accession>A0A9W9F4A1</accession>
<dbReference type="InterPro" id="IPR036047">
    <property type="entry name" value="F-box-like_dom_sf"/>
</dbReference>
<dbReference type="EMBL" id="JAPQKH010000006">
    <property type="protein sequence ID" value="KAJ5093259.1"/>
    <property type="molecule type" value="Genomic_DNA"/>
</dbReference>